<evidence type="ECO:0000313" key="2">
    <source>
        <dbReference type="EMBL" id="GBO12989.1"/>
    </source>
</evidence>
<sequence>MFQIKWSGLLVNCPLNVKVLTCTERGKRERSRLRDHGFPVSKSYCTIKPPSMWARCTLNLTSSVKHPPSSVVWMLGRGGSPDVVFIIVWLIFKILRTVQNNPCVATRRDANTVTKL</sequence>
<evidence type="ECO:0000313" key="3">
    <source>
        <dbReference type="Proteomes" id="UP000499080"/>
    </source>
</evidence>
<comment type="caution">
    <text evidence="2">The sequence shown here is derived from an EMBL/GenBank/DDBJ whole genome shotgun (WGS) entry which is preliminary data.</text>
</comment>
<dbReference type="AlphaFoldDB" id="A0A4Y2UIS5"/>
<dbReference type="Proteomes" id="UP000499080">
    <property type="component" value="Unassembled WGS sequence"/>
</dbReference>
<gene>
    <name evidence="2" type="ORF">AVEN_200341_1</name>
    <name evidence="1" type="ORF">AVEN_56454_1</name>
</gene>
<dbReference type="EMBL" id="BGPR01037408">
    <property type="protein sequence ID" value="GBO12975.1"/>
    <property type="molecule type" value="Genomic_DNA"/>
</dbReference>
<reference evidence="2 3" key="1">
    <citation type="journal article" date="2019" name="Sci. Rep.">
        <title>Orb-weaving spider Araneus ventricosus genome elucidates the spidroin gene catalogue.</title>
        <authorList>
            <person name="Kono N."/>
            <person name="Nakamura H."/>
            <person name="Ohtoshi R."/>
            <person name="Moran D.A.P."/>
            <person name="Shinohara A."/>
            <person name="Yoshida Y."/>
            <person name="Fujiwara M."/>
            <person name="Mori M."/>
            <person name="Tomita M."/>
            <person name="Arakawa K."/>
        </authorList>
    </citation>
    <scope>NUCLEOTIDE SEQUENCE [LARGE SCALE GENOMIC DNA]</scope>
</reference>
<protein>
    <submittedName>
        <fullName evidence="2">Uncharacterized protein</fullName>
    </submittedName>
</protein>
<keyword evidence="3" id="KW-1185">Reference proteome</keyword>
<name>A0A4Y2UIS5_ARAVE</name>
<proteinExistence type="predicted"/>
<evidence type="ECO:0000313" key="1">
    <source>
        <dbReference type="EMBL" id="GBO12975.1"/>
    </source>
</evidence>
<dbReference type="EMBL" id="BGPR01037422">
    <property type="protein sequence ID" value="GBO12989.1"/>
    <property type="molecule type" value="Genomic_DNA"/>
</dbReference>
<organism evidence="2 3">
    <name type="scientific">Araneus ventricosus</name>
    <name type="common">Orbweaver spider</name>
    <name type="synonym">Epeira ventricosa</name>
    <dbReference type="NCBI Taxonomy" id="182803"/>
    <lineage>
        <taxon>Eukaryota</taxon>
        <taxon>Metazoa</taxon>
        <taxon>Ecdysozoa</taxon>
        <taxon>Arthropoda</taxon>
        <taxon>Chelicerata</taxon>
        <taxon>Arachnida</taxon>
        <taxon>Araneae</taxon>
        <taxon>Araneomorphae</taxon>
        <taxon>Entelegynae</taxon>
        <taxon>Araneoidea</taxon>
        <taxon>Araneidae</taxon>
        <taxon>Araneus</taxon>
    </lineage>
</organism>
<accession>A0A4Y2UIS5</accession>